<gene>
    <name evidence="3" type="ORF">FHX74_001199</name>
</gene>
<dbReference type="Pfam" id="PF07811">
    <property type="entry name" value="TadE"/>
    <property type="match status" value="1"/>
</dbReference>
<dbReference type="InterPro" id="IPR012495">
    <property type="entry name" value="TadE-like_dom"/>
</dbReference>
<keyword evidence="1" id="KW-1133">Transmembrane helix</keyword>
<dbReference type="Proteomes" id="UP000523079">
    <property type="component" value="Unassembled WGS sequence"/>
</dbReference>
<feature type="transmembrane region" description="Helical" evidence="1">
    <location>
        <begin position="21"/>
        <end position="47"/>
    </location>
</feature>
<evidence type="ECO:0000256" key="1">
    <source>
        <dbReference type="SAM" id="Phobius"/>
    </source>
</evidence>
<dbReference type="AlphaFoldDB" id="A0A7W3IQW0"/>
<organism evidence="3 4">
    <name type="scientific">Microlunatus kandeliicorticis</name>
    <dbReference type="NCBI Taxonomy" id="1759536"/>
    <lineage>
        <taxon>Bacteria</taxon>
        <taxon>Bacillati</taxon>
        <taxon>Actinomycetota</taxon>
        <taxon>Actinomycetes</taxon>
        <taxon>Propionibacteriales</taxon>
        <taxon>Propionibacteriaceae</taxon>
        <taxon>Microlunatus</taxon>
    </lineage>
</organism>
<name>A0A7W3IQW0_9ACTN</name>
<keyword evidence="4" id="KW-1185">Reference proteome</keyword>
<feature type="domain" description="TadE-like" evidence="2">
    <location>
        <begin position="19"/>
        <end position="61"/>
    </location>
</feature>
<evidence type="ECO:0000259" key="2">
    <source>
        <dbReference type="Pfam" id="PF07811"/>
    </source>
</evidence>
<proteinExistence type="predicted"/>
<comment type="caution">
    <text evidence="3">The sequence shown here is derived from an EMBL/GenBank/DDBJ whole genome shotgun (WGS) entry which is preliminary data.</text>
</comment>
<sequence>MIRSTLSGWARGPVRDQRGSLSVEAVIIIPGLVLMLGLMIAGGRLWLARTHLSEAAYSAARAASLARDPGLAETDGEQVARDELDSHGVRCQSTTVSVDTTAFAVPVGQPATVTSHLECRVGFGDLLLPGFPGSIDLSADGRSALDTYRQR</sequence>
<evidence type="ECO:0000313" key="4">
    <source>
        <dbReference type="Proteomes" id="UP000523079"/>
    </source>
</evidence>
<protein>
    <submittedName>
        <fullName evidence="3">Flp pilus assembly protein TadG</fullName>
    </submittedName>
</protein>
<dbReference type="EMBL" id="JACGWT010000002">
    <property type="protein sequence ID" value="MBA8793594.1"/>
    <property type="molecule type" value="Genomic_DNA"/>
</dbReference>
<keyword evidence="1" id="KW-0812">Transmembrane</keyword>
<evidence type="ECO:0000313" key="3">
    <source>
        <dbReference type="EMBL" id="MBA8793594.1"/>
    </source>
</evidence>
<keyword evidence="1" id="KW-0472">Membrane</keyword>
<dbReference type="RefSeq" id="WP_182559193.1">
    <property type="nucleotide sequence ID" value="NZ_JACGWT010000002.1"/>
</dbReference>
<reference evidence="3 4" key="1">
    <citation type="submission" date="2020-07" db="EMBL/GenBank/DDBJ databases">
        <title>Sequencing the genomes of 1000 actinobacteria strains.</title>
        <authorList>
            <person name="Klenk H.-P."/>
        </authorList>
    </citation>
    <scope>NUCLEOTIDE SEQUENCE [LARGE SCALE GENOMIC DNA]</scope>
    <source>
        <strain evidence="3 4">DSM 100723</strain>
    </source>
</reference>
<accession>A0A7W3IQW0</accession>